<dbReference type="SUPFAM" id="SSF46689">
    <property type="entry name" value="Homeodomain-like"/>
    <property type="match status" value="1"/>
</dbReference>
<keyword evidence="2 3" id="KW-0238">DNA-binding</keyword>
<feature type="DNA-binding region" description="H-T-H motif" evidence="3">
    <location>
        <begin position="30"/>
        <end position="49"/>
    </location>
</feature>
<dbReference type="Gene3D" id="1.10.357.10">
    <property type="entry name" value="Tetracycline Repressor, domain 2"/>
    <property type="match status" value="1"/>
</dbReference>
<keyword evidence="6" id="KW-1185">Reference proteome</keyword>
<dbReference type="Proteomes" id="UP001172778">
    <property type="component" value="Unassembled WGS sequence"/>
</dbReference>
<dbReference type="Pfam" id="PF17932">
    <property type="entry name" value="TetR_C_24"/>
    <property type="match status" value="1"/>
</dbReference>
<evidence type="ECO:0000259" key="4">
    <source>
        <dbReference type="PROSITE" id="PS50977"/>
    </source>
</evidence>
<feature type="domain" description="HTH tetR-type" evidence="4">
    <location>
        <begin position="7"/>
        <end position="67"/>
    </location>
</feature>
<dbReference type="InterPro" id="IPR001647">
    <property type="entry name" value="HTH_TetR"/>
</dbReference>
<proteinExistence type="predicted"/>
<dbReference type="PROSITE" id="PS50977">
    <property type="entry name" value="HTH_TETR_2"/>
    <property type="match status" value="1"/>
</dbReference>
<organism evidence="5 6">
    <name type="scientific">Parachitinimonas caeni</name>
    <dbReference type="NCBI Taxonomy" id="3031301"/>
    <lineage>
        <taxon>Bacteria</taxon>
        <taxon>Pseudomonadati</taxon>
        <taxon>Pseudomonadota</taxon>
        <taxon>Betaproteobacteria</taxon>
        <taxon>Neisseriales</taxon>
        <taxon>Chitinibacteraceae</taxon>
        <taxon>Parachitinimonas</taxon>
    </lineage>
</organism>
<evidence type="ECO:0000256" key="2">
    <source>
        <dbReference type="ARBA" id="ARBA00023125"/>
    </source>
</evidence>
<dbReference type="RefSeq" id="WP_284099893.1">
    <property type="nucleotide sequence ID" value="NZ_JARRAF010000005.1"/>
</dbReference>
<gene>
    <name evidence="5" type="ORF">PZA18_05975</name>
</gene>
<dbReference type="Pfam" id="PF00440">
    <property type="entry name" value="TetR_N"/>
    <property type="match status" value="1"/>
</dbReference>
<sequence length="194" mass="21988">MTTAEEKTRRTELIAAAARLFSEKGYERTTVRDLAQAVGMQSGSLFYHFRTKEEMLVAVMAAGIGDITDCLREALEDVHDPRERLTTLFRVHLNTLLGEDKGALSVLLYEWPSLSSKARDQLVPLRDEYETLWQDILNEAARAGLVPEDTSLLRRLVLGGLHWTIQWYNRQGSLSIDELADRMMALIVREPAKA</sequence>
<evidence type="ECO:0000256" key="1">
    <source>
        <dbReference type="ARBA" id="ARBA00023054"/>
    </source>
</evidence>
<dbReference type="EMBL" id="JARRAF010000005">
    <property type="protein sequence ID" value="MDK2123593.1"/>
    <property type="molecule type" value="Genomic_DNA"/>
</dbReference>
<comment type="caution">
    <text evidence="5">The sequence shown here is derived from an EMBL/GenBank/DDBJ whole genome shotgun (WGS) entry which is preliminary data.</text>
</comment>
<dbReference type="SUPFAM" id="SSF48498">
    <property type="entry name" value="Tetracyclin repressor-like, C-terminal domain"/>
    <property type="match status" value="1"/>
</dbReference>
<dbReference type="InterPro" id="IPR009057">
    <property type="entry name" value="Homeodomain-like_sf"/>
</dbReference>
<protein>
    <submittedName>
        <fullName evidence="5">TetR/AcrR family transcriptional regulator</fullName>
    </submittedName>
</protein>
<keyword evidence="1" id="KW-0175">Coiled coil</keyword>
<evidence type="ECO:0000313" key="5">
    <source>
        <dbReference type="EMBL" id="MDK2123593.1"/>
    </source>
</evidence>
<name>A0ABT7DWY6_9NEIS</name>
<dbReference type="PANTHER" id="PTHR30055">
    <property type="entry name" value="HTH-TYPE TRANSCRIPTIONAL REGULATOR RUTR"/>
    <property type="match status" value="1"/>
</dbReference>
<accession>A0ABT7DWY6</accession>
<dbReference type="InterPro" id="IPR050109">
    <property type="entry name" value="HTH-type_TetR-like_transc_reg"/>
</dbReference>
<evidence type="ECO:0000313" key="6">
    <source>
        <dbReference type="Proteomes" id="UP001172778"/>
    </source>
</evidence>
<dbReference type="InterPro" id="IPR041490">
    <property type="entry name" value="KstR2_TetR_C"/>
</dbReference>
<reference evidence="5" key="1">
    <citation type="submission" date="2023-03" db="EMBL/GenBank/DDBJ databases">
        <title>Chitinimonas shenzhenensis gen. nov., sp. nov., a novel member of family Burkholderiaceae isolated from activated sludge collected in Shen Zhen, China.</title>
        <authorList>
            <person name="Wang X."/>
        </authorList>
    </citation>
    <scope>NUCLEOTIDE SEQUENCE</scope>
    <source>
        <strain evidence="5">DQS-5</strain>
    </source>
</reference>
<evidence type="ECO:0000256" key="3">
    <source>
        <dbReference type="PROSITE-ProRule" id="PRU00335"/>
    </source>
</evidence>
<dbReference type="InterPro" id="IPR036271">
    <property type="entry name" value="Tet_transcr_reg_TetR-rel_C_sf"/>
</dbReference>
<dbReference type="PRINTS" id="PR00455">
    <property type="entry name" value="HTHTETR"/>
</dbReference>
<dbReference type="PANTHER" id="PTHR30055:SF183">
    <property type="entry name" value="NUCLEOID OCCLUSION FACTOR SLMA"/>
    <property type="match status" value="1"/>
</dbReference>